<comment type="caution">
    <text evidence="1">The sequence shown here is derived from an EMBL/GenBank/DDBJ whole genome shotgun (WGS) entry which is preliminary data.</text>
</comment>
<dbReference type="EMBL" id="PJQY01001909">
    <property type="protein sequence ID" value="PQP98275.1"/>
    <property type="molecule type" value="Genomic_DNA"/>
</dbReference>
<evidence type="ECO:0000313" key="1">
    <source>
        <dbReference type="EMBL" id="PQP98275.1"/>
    </source>
</evidence>
<proteinExistence type="predicted"/>
<accession>A0A314Z8Z9</accession>
<organism evidence="1 2">
    <name type="scientific">Prunus yedoensis var. nudiflora</name>
    <dbReference type="NCBI Taxonomy" id="2094558"/>
    <lineage>
        <taxon>Eukaryota</taxon>
        <taxon>Viridiplantae</taxon>
        <taxon>Streptophyta</taxon>
        <taxon>Embryophyta</taxon>
        <taxon>Tracheophyta</taxon>
        <taxon>Spermatophyta</taxon>
        <taxon>Magnoliopsida</taxon>
        <taxon>eudicotyledons</taxon>
        <taxon>Gunneridae</taxon>
        <taxon>Pentapetalae</taxon>
        <taxon>rosids</taxon>
        <taxon>fabids</taxon>
        <taxon>Rosales</taxon>
        <taxon>Rosaceae</taxon>
        <taxon>Amygdaloideae</taxon>
        <taxon>Amygdaleae</taxon>
        <taxon>Prunus</taxon>
    </lineage>
</organism>
<dbReference type="AlphaFoldDB" id="A0A314Z8Z9"/>
<keyword evidence="2" id="KW-1185">Reference proteome</keyword>
<reference evidence="1 2" key="1">
    <citation type="submission" date="2018-02" db="EMBL/GenBank/DDBJ databases">
        <title>Draft genome of wild Prunus yedoensis var. nudiflora.</title>
        <authorList>
            <person name="Baek S."/>
            <person name="Kim J.-H."/>
            <person name="Choi K."/>
            <person name="Kim G.-B."/>
            <person name="Cho A."/>
            <person name="Jang H."/>
            <person name="Shin C.-H."/>
            <person name="Yu H.-J."/>
            <person name="Mun J.-H."/>
        </authorList>
    </citation>
    <scope>NUCLEOTIDE SEQUENCE [LARGE SCALE GENOMIC DNA]</scope>
    <source>
        <strain evidence="2">cv. Jeju island</strain>
        <tissue evidence="1">Leaf</tissue>
    </source>
</reference>
<dbReference type="Proteomes" id="UP000250321">
    <property type="component" value="Unassembled WGS sequence"/>
</dbReference>
<name>A0A314Z8Z9_PRUYE</name>
<gene>
    <name evidence="1" type="ORF">Pyn_26106</name>
</gene>
<evidence type="ECO:0000313" key="2">
    <source>
        <dbReference type="Proteomes" id="UP000250321"/>
    </source>
</evidence>
<sequence length="62" mass="6826">MLLACLIVSTFYQYLKDLRVRLKTASSLASKASLLVPIQTPLLGAKLDGARGKLFEFWGRVG</sequence>
<protein>
    <submittedName>
        <fullName evidence="1">Copper transporter 5.1</fullName>
    </submittedName>
</protein>